<dbReference type="CDD" id="cd00092">
    <property type="entry name" value="HTH_CRP"/>
    <property type="match status" value="1"/>
</dbReference>
<dbReference type="RefSeq" id="WP_224079171.1">
    <property type="nucleotide sequence ID" value="NZ_CAJZAI010000003.1"/>
</dbReference>
<dbReference type="PANTHER" id="PTHR24567">
    <property type="entry name" value="CRP FAMILY TRANSCRIPTIONAL REGULATORY PROTEIN"/>
    <property type="match status" value="1"/>
</dbReference>
<dbReference type="Gene3D" id="1.10.10.10">
    <property type="entry name" value="Winged helix-like DNA-binding domain superfamily/Winged helix DNA-binding domain"/>
    <property type="match status" value="1"/>
</dbReference>
<feature type="domain" description="HTH crp-type" evidence="5">
    <location>
        <begin position="152"/>
        <end position="225"/>
    </location>
</feature>
<dbReference type="SMART" id="SM00419">
    <property type="entry name" value="HTH_CRP"/>
    <property type="match status" value="1"/>
</dbReference>
<protein>
    <recommendedName>
        <fullName evidence="5">HTH crp-type domain-containing protein</fullName>
    </recommendedName>
</protein>
<dbReference type="InterPro" id="IPR036388">
    <property type="entry name" value="WH-like_DNA-bd_sf"/>
</dbReference>
<organism evidence="6 7">
    <name type="scientific">Cupriavidus laharis</name>
    <dbReference type="NCBI Taxonomy" id="151654"/>
    <lineage>
        <taxon>Bacteria</taxon>
        <taxon>Pseudomonadati</taxon>
        <taxon>Pseudomonadota</taxon>
        <taxon>Betaproteobacteria</taxon>
        <taxon>Burkholderiales</taxon>
        <taxon>Burkholderiaceae</taxon>
        <taxon>Cupriavidus</taxon>
    </lineage>
</organism>
<reference evidence="6 7" key="1">
    <citation type="submission" date="2021-08" db="EMBL/GenBank/DDBJ databases">
        <authorList>
            <person name="Peeters C."/>
        </authorList>
    </citation>
    <scope>NUCLEOTIDE SEQUENCE [LARGE SCALE GENOMIC DNA]</scope>
    <source>
        <strain evidence="6 7">LMG 23992</strain>
    </source>
</reference>
<dbReference type="InterPro" id="IPR012318">
    <property type="entry name" value="HTH_CRP"/>
</dbReference>
<keyword evidence="1" id="KW-0805">Transcription regulation</keyword>
<dbReference type="Proteomes" id="UP000727654">
    <property type="component" value="Unassembled WGS sequence"/>
</dbReference>
<feature type="compositionally biased region" description="Low complexity" evidence="4">
    <location>
        <begin position="239"/>
        <end position="250"/>
    </location>
</feature>
<accession>A0ABM8WRX1</accession>
<keyword evidence="7" id="KW-1185">Reference proteome</keyword>
<dbReference type="SUPFAM" id="SSF51206">
    <property type="entry name" value="cAMP-binding domain-like"/>
    <property type="match status" value="1"/>
</dbReference>
<dbReference type="Pfam" id="PF13545">
    <property type="entry name" value="HTH_Crp_2"/>
    <property type="match status" value="1"/>
</dbReference>
<evidence type="ECO:0000313" key="7">
    <source>
        <dbReference type="Proteomes" id="UP000727654"/>
    </source>
</evidence>
<dbReference type="InterPro" id="IPR000595">
    <property type="entry name" value="cNMP-bd_dom"/>
</dbReference>
<feature type="region of interest" description="Disordered" evidence="4">
    <location>
        <begin position="239"/>
        <end position="258"/>
    </location>
</feature>
<evidence type="ECO:0000256" key="2">
    <source>
        <dbReference type="ARBA" id="ARBA00023125"/>
    </source>
</evidence>
<proteinExistence type="predicted"/>
<dbReference type="Pfam" id="PF00027">
    <property type="entry name" value="cNMP_binding"/>
    <property type="match status" value="1"/>
</dbReference>
<keyword evidence="3" id="KW-0804">Transcription</keyword>
<dbReference type="CDD" id="cd00038">
    <property type="entry name" value="CAP_ED"/>
    <property type="match status" value="1"/>
</dbReference>
<evidence type="ECO:0000256" key="1">
    <source>
        <dbReference type="ARBA" id="ARBA00023015"/>
    </source>
</evidence>
<evidence type="ECO:0000313" key="6">
    <source>
        <dbReference type="EMBL" id="CAG9170195.1"/>
    </source>
</evidence>
<sequence>MSDHGSPSCSLCLFRHVCRDAPTADMSPNAQKPLQPAQVAVPAGNVLFRQGRPVSAVFPLRQGSAKQVYESPLGWRQVTGFSLSGDILGLEPNEAPAHSVSAIALQDTECCVVAIEALRTHMADPAFRDSVLAVMRHQAERERILLVAVGSMKAAQRLAMLLLDLDTEHRRRGGADGPLTLAMPRADIASLLGLTLETVSRLLSRFASVGLISVRQRRLRLVDRDGLAAVYADLEPMPRQAPATTAARAGTGDEPRPF</sequence>
<gene>
    <name evidence="6" type="ORF">LMG23992_01505</name>
</gene>
<evidence type="ECO:0000256" key="3">
    <source>
        <dbReference type="ARBA" id="ARBA00023163"/>
    </source>
</evidence>
<dbReference type="PRINTS" id="PR00034">
    <property type="entry name" value="HTHCRP"/>
</dbReference>
<name>A0ABM8WRX1_9BURK</name>
<keyword evidence="2" id="KW-0238">DNA-binding</keyword>
<dbReference type="EMBL" id="CAJZAI010000003">
    <property type="protein sequence ID" value="CAG9170195.1"/>
    <property type="molecule type" value="Genomic_DNA"/>
</dbReference>
<dbReference type="SUPFAM" id="SSF46785">
    <property type="entry name" value="Winged helix' DNA-binding domain"/>
    <property type="match status" value="1"/>
</dbReference>
<evidence type="ECO:0000256" key="4">
    <source>
        <dbReference type="SAM" id="MobiDB-lite"/>
    </source>
</evidence>
<dbReference type="InterPro" id="IPR036390">
    <property type="entry name" value="WH_DNA-bd_sf"/>
</dbReference>
<dbReference type="InterPro" id="IPR050397">
    <property type="entry name" value="Env_Response_Regulators"/>
</dbReference>
<dbReference type="PANTHER" id="PTHR24567:SF75">
    <property type="entry name" value="FUMARATE AND NITRATE REDUCTION REGULATORY PROTEIN"/>
    <property type="match status" value="1"/>
</dbReference>
<evidence type="ECO:0000259" key="5">
    <source>
        <dbReference type="PROSITE" id="PS51063"/>
    </source>
</evidence>
<comment type="caution">
    <text evidence="6">The sequence shown here is derived from an EMBL/GenBank/DDBJ whole genome shotgun (WGS) entry which is preliminary data.</text>
</comment>
<dbReference type="PROSITE" id="PS51063">
    <property type="entry name" value="HTH_CRP_2"/>
    <property type="match status" value="1"/>
</dbReference>
<dbReference type="InterPro" id="IPR018490">
    <property type="entry name" value="cNMP-bd_dom_sf"/>
</dbReference>
<dbReference type="Gene3D" id="2.60.120.10">
    <property type="entry name" value="Jelly Rolls"/>
    <property type="match status" value="1"/>
</dbReference>
<dbReference type="InterPro" id="IPR014710">
    <property type="entry name" value="RmlC-like_jellyroll"/>
</dbReference>